<dbReference type="PROSITE" id="PS51257">
    <property type="entry name" value="PROKAR_LIPOPROTEIN"/>
    <property type="match status" value="1"/>
</dbReference>
<dbReference type="RefSeq" id="WP_216469434.1">
    <property type="nucleotide sequence ID" value="NZ_JAHLQI010000002.1"/>
</dbReference>
<dbReference type="EMBL" id="JAHLQI010000002">
    <property type="protein sequence ID" value="MBU5489778.1"/>
    <property type="molecule type" value="Genomic_DNA"/>
</dbReference>
<sequence length="266" mass="29172">MKRWIQKIAVYALAATAACFCVACASAQPSGSASESIQQTTSQELTYDKQNHTPIQQSGYTFQIIDVTSGEESATIFFTMSPVESKKAAEDLYITTSTGDCTASVLKYDEQNKQALFECSVDMNASEKMKILVQGDGVYATVPVTVLADKSVQTDTPLTSATGKKGTLNEIRLNTSTITFQYTLPGYLEAQNEWDVDWKEYVHGTPDVTVTFADGSTSKLELQELHGDLEPEVMKTYTHYFELADAIDLENAETLTVNGTDYTLHG</sequence>
<evidence type="ECO:0000313" key="2">
    <source>
        <dbReference type="EMBL" id="MBU5489778.1"/>
    </source>
</evidence>
<reference evidence="2 3" key="1">
    <citation type="submission" date="2021-06" db="EMBL/GenBank/DDBJ databases">
        <authorList>
            <person name="Sun Q."/>
            <person name="Li D."/>
        </authorList>
    </citation>
    <scope>NUCLEOTIDE SEQUENCE [LARGE SCALE GENOMIC DNA]</scope>
    <source>
        <strain evidence="2 3">MSJd-7</strain>
    </source>
</reference>
<evidence type="ECO:0008006" key="4">
    <source>
        <dbReference type="Google" id="ProtNLM"/>
    </source>
</evidence>
<evidence type="ECO:0000256" key="1">
    <source>
        <dbReference type="SAM" id="SignalP"/>
    </source>
</evidence>
<protein>
    <recommendedName>
        <fullName evidence="4">DUF5640 domain-containing protein</fullName>
    </recommendedName>
</protein>
<accession>A0ABS6EQL4</accession>
<name>A0ABS6EQL4_9FIRM</name>
<feature type="chain" id="PRO_5046229372" description="DUF5640 domain-containing protein" evidence="1">
    <location>
        <begin position="28"/>
        <end position="266"/>
    </location>
</feature>
<proteinExistence type="predicted"/>
<gene>
    <name evidence="2" type="ORF">KQI75_03920</name>
</gene>
<evidence type="ECO:0000313" key="3">
    <source>
        <dbReference type="Proteomes" id="UP000783588"/>
    </source>
</evidence>
<organism evidence="2 3">
    <name type="scientific">Butyricicoccus intestinisimiae</name>
    <dbReference type="NCBI Taxonomy" id="2841509"/>
    <lineage>
        <taxon>Bacteria</taxon>
        <taxon>Bacillati</taxon>
        <taxon>Bacillota</taxon>
        <taxon>Clostridia</taxon>
        <taxon>Eubacteriales</taxon>
        <taxon>Butyricicoccaceae</taxon>
        <taxon>Butyricicoccus</taxon>
    </lineage>
</organism>
<feature type="signal peptide" evidence="1">
    <location>
        <begin position="1"/>
        <end position="27"/>
    </location>
</feature>
<comment type="caution">
    <text evidence="2">The sequence shown here is derived from an EMBL/GenBank/DDBJ whole genome shotgun (WGS) entry which is preliminary data.</text>
</comment>
<keyword evidence="3" id="KW-1185">Reference proteome</keyword>
<keyword evidence="1" id="KW-0732">Signal</keyword>
<dbReference type="Proteomes" id="UP000783588">
    <property type="component" value="Unassembled WGS sequence"/>
</dbReference>